<reference evidence="1" key="2">
    <citation type="submission" date="2025-08" db="UniProtKB">
        <authorList>
            <consortium name="Ensembl"/>
        </authorList>
    </citation>
    <scope>IDENTIFICATION</scope>
</reference>
<sequence>DGISLLSSILECNGTISTHCNLRFLGASDSPASASQVAGITGTCQHTQLIFVFLVETGFHRVGQAGIKLLTSNDPPASASQSAGITGVSHRARHKLELLYPEAQSFGKLALKRYGRIEGFRPQLGFRKKVKGLRERTCELFQGQFQATKETMNGLPEAAFPCTMKKQRGQLWRHTTRLTAVAWAANLCLLIQDTERLPPEPPAEPAAVLLNTNQSDHVTLQPAHFVLFPKPSKVSIHSDERRN</sequence>
<evidence type="ECO:0000313" key="1">
    <source>
        <dbReference type="Ensembl" id="ENSMFAP00000063416.1"/>
    </source>
</evidence>
<dbReference type="PANTHER" id="PTHR12138">
    <property type="entry name" value="PRIMATE-EXPANDED PROTEIN FAMILY"/>
    <property type="match status" value="1"/>
</dbReference>
<protein>
    <submittedName>
        <fullName evidence="1">Uncharacterized protein</fullName>
    </submittedName>
</protein>
<keyword evidence="2" id="KW-1185">Reference proteome</keyword>
<accession>A0A7N9DEI4</accession>
<proteinExistence type="predicted"/>
<organism evidence="1 2">
    <name type="scientific">Macaca fascicularis</name>
    <name type="common">Crab-eating macaque</name>
    <name type="synonym">Cynomolgus monkey</name>
    <dbReference type="NCBI Taxonomy" id="9541"/>
    <lineage>
        <taxon>Eukaryota</taxon>
        <taxon>Metazoa</taxon>
        <taxon>Chordata</taxon>
        <taxon>Craniata</taxon>
        <taxon>Vertebrata</taxon>
        <taxon>Euteleostomi</taxon>
        <taxon>Mammalia</taxon>
        <taxon>Eutheria</taxon>
        <taxon>Euarchontoglires</taxon>
        <taxon>Primates</taxon>
        <taxon>Haplorrhini</taxon>
        <taxon>Catarrhini</taxon>
        <taxon>Cercopithecidae</taxon>
        <taxon>Cercopithecinae</taxon>
        <taxon>Macaca</taxon>
    </lineage>
</organism>
<dbReference type="Ensembl" id="ENSMFAT00000095449.1">
    <property type="protein sequence ID" value="ENSMFAP00000063416.1"/>
    <property type="gene ID" value="ENSMFAG00000063346.1"/>
</dbReference>
<reference evidence="1" key="3">
    <citation type="submission" date="2025-09" db="UniProtKB">
        <authorList>
            <consortium name="Ensembl"/>
        </authorList>
    </citation>
    <scope>IDENTIFICATION</scope>
</reference>
<name>A0A7N9DEI4_MACFA</name>
<reference evidence="1 2" key="1">
    <citation type="submission" date="2013-03" db="EMBL/GenBank/DDBJ databases">
        <authorList>
            <person name="Warren W."/>
            <person name="Wilson R.K."/>
        </authorList>
    </citation>
    <scope>NUCLEOTIDE SEQUENCE</scope>
</reference>
<dbReference type="PRINTS" id="PR02045">
    <property type="entry name" value="F138DOMAIN"/>
</dbReference>
<dbReference type="Proteomes" id="UP000233100">
    <property type="component" value="Chromosome 17"/>
</dbReference>
<evidence type="ECO:0000313" key="2">
    <source>
        <dbReference type="Proteomes" id="UP000233100"/>
    </source>
</evidence>
<dbReference type="PANTHER" id="PTHR12138:SF152">
    <property type="entry name" value="C2H2-TYPE DOMAIN-CONTAINING PROTEIN"/>
    <property type="match status" value="1"/>
</dbReference>
<dbReference type="GeneTree" id="ENSGT01120000271815"/>
<dbReference type="AlphaFoldDB" id="A0A7N9DEI4"/>